<keyword evidence="2" id="KW-1003">Cell membrane</keyword>
<dbReference type="PANTHER" id="PTHR30572:SF4">
    <property type="entry name" value="ABC TRANSPORTER PERMEASE YTRF"/>
    <property type="match status" value="1"/>
</dbReference>
<evidence type="ECO:0000256" key="4">
    <source>
        <dbReference type="ARBA" id="ARBA00022989"/>
    </source>
</evidence>
<sequence length="462" mass="51058">MIWLIALRNLLKNSHRSVITITSIGIGGLAMMLFGGFVTSIYFGVQTGLIQEQGQLQIYQQGYLQYGAADPDNYTINNYQTTIDLLLSDRQLSQQISVITPQISLSGIAGVVSTDNSKTFLGRGVIAQDADKMRAWDGWNVRVSTPLTGLTQDQQDGAVVGVGMARQLGLCKPLNIADCEDPPRLRKAISDERIDVSNLMSGEDQAQLSQGSAEQKGPRLNLLAASSEGAPNIESVYITQAQPQAIRSLDNAFVMMHFDLARELLYGEQPRATVILVQLKDPNQVEQIKLRIQQKLDANGIPLEVLRFNEVDPSFDRVFNMFTFIFGVVSIFLGIVIIFTITNTINLTVMERVGEIGTIRAMGFRRSFIMRMFLSESALMGLFGILAAFIFTLIFSTIINNMNLSWTPPSNATPLTINLMILENPPLVLGIMSFLFVLSILAAIWPTYKASRMNIISAIQHV</sequence>
<evidence type="ECO:0000256" key="3">
    <source>
        <dbReference type="ARBA" id="ARBA00022692"/>
    </source>
</evidence>
<dbReference type="PANTHER" id="PTHR30572">
    <property type="entry name" value="MEMBRANE COMPONENT OF TRANSPORTER-RELATED"/>
    <property type="match status" value="1"/>
</dbReference>
<reference evidence="10 12" key="3">
    <citation type="submission" date="2019-03" db="EMBL/GenBank/DDBJ databases">
        <authorList>
            <consortium name="Pathogen Informatics"/>
        </authorList>
    </citation>
    <scope>NUCLEOTIDE SEQUENCE [LARGE SCALE GENOMIC DNA]</scope>
    <source>
        <strain evidence="10 12">NCTC12282</strain>
    </source>
</reference>
<feature type="transmembrane region" description="Helical" evidence="7">
    <location>
        <begin position="427"/>
        <end position="448"/>
    </location>
</feature>
<evidence type="ECO:0000256" key="6">
    <source>
        <dbReference type="ARBA" id="ARBA00038076"/>
    </source>
</evidence>
<dbReference type="GO" id="GO:0022857">
    <property type="term" value="F:transmembrane transporter activity"/>
    <property type="evidence" value="ECO:0007669"/>
    <property type="project" value="TreeGrafter"/>
</dbReference>
<comment type="subcellular location">
    <subcellularLocation>
        <location evidence="1">Cell membrane</location>
        <topology evidence="1">Multi-pass membrane protein</topology>
    </subcellularLocation>
</comment>
<dbReference type="EMBL" id="CAADJA010000002">
    <property type="protein sequence ID" value="VFS47234.1"/>
    <property type="molecule type" value="Genomic_DNA"/>
</dbReference>
<dbReference type="Proteomes" id="UP000224974">
    <property type="component" value="Unassembled WGS sequence"/>
</dbReference>
<proteinExistence type="inferred from homology"/>
<evidence type="ECO:0000259" key="8">
    <source>
        <dbReference type="Pfam" id="PF02687"/>
    </source>
</evidence>
<feature type="domain" description="ABC3 transporter permease C-terminal" evidence="8">
    <location>
        <begin position="328"/>
        <end position="455"/>
    </location>
</feature>
<name>A0A2C6DD09_9GAMM</name>
<evidence type="ECO:0000256" key="1">
    <source>
        <dbReference type="ARBA" id="ARBA00004651"/>
    </source>
</evidence>
<evidence type="ECO:0000313" key="11">
    <source>
        <dbReference type="Proteomes" id="UP000224974"/>
    </source>
</evidence>
<dbReference type="InterPro" id="IPR003838">
    <property type="entry name" value="ABC3_permease_C"/>
</dbReference>
<dbReference type="STRING" id="1111728.GCA_000427805_00761"/>
<evidence type="ECO:0000256" key="2">
    <source>
        <dbReference type="ARBA" id="ARBA00022475"/>
    </source>
</evidence>
<dbReference type="OrthoDB" id="9770036at2"/>
<evidence type="ECO:0000256" key="5">
    <source>
        <dbReference type="ARBA" id="ARBA00023136"/>
    </source>
</evidence>
<protein>
    <submittedName>
        <fullName evidence="9">ABC transporter permease</fullName>
    </submittedName>
    <submittedName>
        <fullName evidence="10">Outer membrane-specific lipoprotein transporter subunit LolE</fullName>
    </submittedName>
</protein>
<keyword evidence="4 7" id="KW-1133">Transmembrane helix</keyword>
<evidence type="ECO:0000313" key="12">
    <source>
        <dbReference type="Proteomes" id="UP000373449"/>
    </source>
</evidence>
<reference evidence="9" key="2">
    <citation type="submission" date="2017-09" db="EMBL/GenBank/DDBJ databases">
        <title>FDA dAtabase for Regulatory Grade micrObial Sequences (FDA-ARGOS): Supporting development and validation of Infectious Disease Dx tests.</title>
        <authorList>
            <person name="Minogue T."/>
            <person name="Wolcott M."/>
            <person name="Wasieloski L."/>
            <person name="Aguilar W."/>
            <person name="Moore D."/>
            <person name="Tallon L.J."/>
            <person name="Sadzewicz L."/>
            <person name="Ott S."/>
            <person name="Zhao X."/>
            <person name="Nagaraj S."/>
            <person name="Vavikolanu K."/>
            <person name="Aluvathingal J."/>
            <person name="Nadendla S."/>
            <person name="Sichtig H."/>
        </authorList>
    </citation>
    <scope>NUCLEOTIDE SEQUENCE</scope>
    <source>
        <strain evidence="9">FDAARGOS_387</strain>
    </source>
</reference>
<dbReference type="InterPro" id="IPR050250">
    <property type="entry name" value="Macrolide_Exporter_MacB"/>
</dbReference>
<feature type="transmembrane region" description="Helical" evidence="7">
    <location>
        <begin position="318"/>
        <end position="342"/>
    </location>
</feature>
<gene>
    <name evidence="9" type="ORF">CRN84_06965</name>
    <name evidence="10" type="ORF">NCTC12282_02169</name>
</gene>
<evidence type="ECO:0000256" key="7">
    <source>
        <dbReference type="SAM" id="Phobius"/>
    </source>
</evidence>
<dbReference type="AlphaFoldDB" id="A0A2C6DD09"/>
<dbReference type="GO" id="GO:0005886">
    <property type="term" value="C:plasma membrane"/>
    <property type="evidence" value="ECO:0007669"/>
    <property type="project" value="UniProtKB-SubCell"/>
</dbReference>
<dbReference type="RefSeq" id="WP_029096336.1">
    <property type="nucleotide sequence ID" value="NZ_BRLG01000029.1"/>
</dbReference>
<evidence type="ECO:0000313" key="9">
    <source>
        <dbReference type="EMBL" id="PHI29076.1"/>
    </source>
</evidence>
<feature type="transmembrane region" description="Helical" evidence="7">
    <location>
        <begin position="378"/>
        <end position="399"/>
    </location>
</feature>
<keyword evidence="3 7" id="KW-0812">Transmembrane</keyword>
<dbReference type="EMBL" id="PDDX01000001">
    <property type="protein sequence ID" value="PHI29076.1"/>
    <property type="molecule type" value="Genomic_DNA"/>
</dbReference>
<comment type="similarity">
    <text evidence="6">Belongs to the ABC-4 integral membrane protein family.</text>
</comment>
<keyword evidence="5 7" id="KW-0472">Membrane</keyword>
<keyword evidence="10" id="KW-0449">Lipoprotein</keyword>
<evidence type="ECO:0000313" key="10">
    <source>
        <dbReference type="EMBL" id="VFS47234.1"/>
    </source>
</evidence>
<keyword evidence="11" id="KW-1185">Reference proteome</keyword>
<accession>A0A2C6DD09</accession>
<reference evidence="11" key="1">
    <citation type="submission" date="2017-09" db="EMBL/GenBank/DDBJ databases">
        <title>FDA dAtabase for Regulatory Grade micrObial Sequences (FDA-ARGOS): Supporting development and validation of Infectious Disease Dx tests.</title>
        <authorList>
            <person name="Minogue T."/>
            <person name="Wolcott M."/>
            <person name="Wasieloski L."/>
            <person name="Aguilar W."/>
            <person name="Moore D."/>
            <person name="Tallon L."/>
            <person name="Sadzewicz L."/>
            <person name="Ott S."/>
            <person name="Zhao X."/>
            <person name="Nagaraj S."/>
            <person name="Vavikolanu K."/>
            <person name="Aluvathingal J."/>
            <person name="Nadendla S."/>
            <person name="Sichtig H."/>
        </authorList>
    </citation>
    <scope>NUCLEOTIDE SEQUENCE [LARGE SCALE GENOMIC DNA]</scope>
    <source>
        <strain evidence="11">FDAARGOS_387</strain>
    </source>
</reference>
<feature type="transmembrane region" description="Helical" evidence="7">
    <location>
        <begin position="21"/>
        <end position="45"/>
    </location>
</feature>
<organism evidence="9 11">
    <name type="scientific">Budvicia aquatica</name>
    <dbReference type="NCBI Taxonomy" id="82979"/>
    <lineage>
        <taxon>Bacteria</taxon>
        <taxon>Pseudomonadati</taxon>
        <taxon>Pseudomonadota</taxon>
        <taxon>Gammaproteobacteria</taxon>
        <taxon>Enterobacterales</taxon>
        <taxon>Budviciaceae</taxon>
        <taxon>Budvicia</taxon>
    </lineage>
</organism>
<dbReference type="Pfam" id="PF02687">
    <property type="entry name" value="FtsX"/>
    <property type="match status" value="1"/>
</dbReference>
<dbReference type="Proteomes" id="UP000373449">
    <property type="component" value="Unassembled WGS sequence"/>
</dbReference>